<keyword evidence="3" id="KW-0276">Fatty acid metabolism</keyword>
<dbReference type="InterPro" id="IPR014748">
    <property type="entry name" value="Enoyl-CoA_hydra_C"/>
</dbReference>
<dbReference type="Pfam" id="PF00378">
    <property type="entry name" value="ECH_1"/>
    <property type="match status" value="1"/>
</dbReference>
<dbReference type="GO" id="GO:0006635">
    <property type="term" value="P:fatty acid beta-oxidation"/>
    <property type="evidence" value="ECO:0007669"/>
    <property type="project" value="UniProtKB-UniPathway"/>
</dbReference>
<dbReference type="NCBIfam" id="NF005699">
    <property type="entry name" value="PRK07509.1"/>
    <property type="match status" value="1"/>
</dbReference>
<dbReference type="SUPFAM" id="SSF52096">
    <property type="entry name" value="ClpP/crotonase"/>
    <property type="match status" value="1"/>
</dbReference>
<comment type="pathway">
    <text evidence="1">Lipid metabolism; fatty acid beta-oxidation.</text>
</comment>
<comment type="caution">
    <text evidence="6">The sequence shown here is derived from an EMBL/GenBank/DDBJ whole genome shotgun (WGS) entry which is preliminary data.</text>
</comment>
<dbReference type="InterPro" id="IPR045002">
    <property type="entry name" value="Ech1-like"/>
</dbReference>
<sequence>MNAITTNERVSITVEGGVADVRLTRAEKRNAFDDAMFEGVNAAIAELAANPAVRVVVVSGEGPCFSAGLDLSNFGKMASGDFKSGESIVALPRTPTGANRGQQVSFGWRDLPVPVIMAVHGVALGAGFQLALGGDFRFVTPDVKMSAFEMNWGLTPDMGAFPILRELVRADVARDLVYSARVVEGEEALAIGLATRVCADPRAEALAYAREIAGKNPDAIKAAKRIFNMGTDATVAEILEAESREIGALIGSPNQKEAVNARLEKREAQYA</sequence>
<evidence type="ECO:0000256" key="3">
    <source>
        <dbReference type="ARBA" id="ARBA00022832"/>
    </source>
</evidence>
<reference evidence="6 7" key="1">
    <citation type="submission" date="2020-04" db="EMBL/GenBank/DDBJ databases">
        <title>Novosphingobium sp. TW-4 isolated from soil.</title>
        <authorList>
            <person name="Dahal R.H."/>
            <person name="Chaudhary D.K."/>
        </authorList>
    </citation>
    <scope>NUCLEOTIDE SEQUENCE [LARGE SCALE GENOMIC DNA]</scope>
    <source>
        <strain evidence="6 7">TW-4</strain>
    </source>
</reference>
<evidence type="ECO:0000256" key="1">
    <source>
        <dbReference type="ARBA" id="ARBA00005005"/>
    </source>
</evidence>
<keyword evidence="5" id="KW-0413">Isomerase</keyword>
<dbReference type="Gene3D" id="3.90.226.10">
    <property type="entry name" value="2-enoyl-CoA Hydratase, Chain A, domain 1"/>
    <property type="match status" value="1"/>
</dbReference>
<dbReference type="RefSeq" id="WP_169494458.1">
    <property type="nucleotide sequence ID" value="NZ_AP029021.1"/>
</dbReference>
<dbReference type="UniPathway" id="UPA00659"/>
<evidence type="ECO:0000313" key="7">
    <source>
        <dbReference type="Proteomes" id="UP000583556"/>
    </source>
</evidence>
<organism evidence="6 7">
    <name type="scientific">Novosphingobium olei</name>
    <dbReference type="NCBI Taxonomy" id="2728851"/>
    <lineage>
        <taxon>Bacteria</taxon>
        <taxon>Pseudomonadati</taxon>
        <taxon>Pseudomonadota</taxon>
        <taxon>Alphaproteobacteria</taxon>
        <taxon>Sphingomonadales</taxon>
        <taxon>Sphingomonadaceae</taxon>
        <taxon>Novosphingobium</taxon>
    </lineage>
</organism>
<dbReference type="CDD" id="cd06558">
    <property type="entry name" value="crotonase-like"/>
    <property type="match status" value="1"/>
</dbReference>
<dbReference type="PANTHER" id="PTHR43149:SF1">
    <property type="entry name" value="DELTA(3,5)-DELTA(2,4)-DIENOYL-COA ISOMERASE, MITOCHONDRIAL"/>
    <property type="match status" value="1"/>
</dbReference>
<evidence type="ECO:0000313" key="6">
    <source>
        <dbReference type="EMBL" id="NML95247.1"/>
    </source>
</evidence>
<dbReference type="Gene3D" id="1.10.12.10">
    <property type="entry name" value="Lyase 2-enoyl-coa Hydratase, Chain A, domain 2"/>
    <property type="match status" value="1"/>
</dbReference>
<dbReference type="InterPro" id="IPR001753">
    <property type="entry name" value="Enoyl-CoA_hydra/iso"/>
</dbReference>
<keyword evidence="7" id="KW-1185">Reference proteome</keyword>
<dbReference type="InterPro" id="IPR029045">
    <property type="entry name" value="ClpP/crotonase-like_dom_sf"/>
</dbReference>
<accession>A0A7Y0BRF1</accession>
<keyword evidence="4" id="KW-0443">Lipid metabolism</keyword>
<evidence type="ECO:0000256" key="2">
    <source>
        <dbReference type="ARBA" id="ARBA00005254"/>
    </source>
</evidence>
<comment type="similarity">
    <text evidence="2">Belongs to the enoyl-CoA hydratase/isomerase family.</text>
</comment>
<dbReference type="EMBL" id="JABBGM010000008">
    <property type="protein sequence ID" value="NML95247.1"/>
    <property type="molecule type" value="Genomic_DNA"/>
</dbReference>
<dbReference type="Proteomes" id="UP000583556">
    <property type="component" value="Unassembled WGS sequence"/>
</dbReference>
<dbReference type="AlphaFoldDB" id="A0A7Y0BRF1"/>
<dbReference type="GO" id="GO:0016853">
    <property type="term" value="F:isomerase activity"/>
    <property type="evidence" value="ECO:0007669"/>
    <property type="project" value="UniProtKB-KW"/>
</dbReference>
<proteinExistence type="inferred from homology"/>
<evidence type="ECO:0000256" key="5">
    <source>
        <dbReference type="ARBA" id="ARBA00023235"/>
    </source>
</evidence>
<evidence type="ECO:0000256" key="4">
    <source>
        <dbReference type="ARBA" id="ARBA00023098"/>
    </source>
</evidence>
<protein>
    <submittedName>
        <fullName evidence="6">Crotonase/enoyl-CoA hydratase family protein</fullName>
    </submittedName>
</protein>
<gene>
    <name evidence="6" type="ORF">HHL27_16350</name>
</gene>
<dbReference type="PANTHER" id="PTHR43149">
    <property type="entry name" value="ENOYL-COA HYDRATASE"/>
    <property type="match status" value="1"/>
</dbReference>
<name>A0A7Y0BRF1_9SPHN</name>